<accession>A0AC61U4J3</accession>
<proteinExistence type="predicted"/>
<name>A0AC61U4J3_9MICO</name>
<gene>
    <name evidence="1" type="ORF">LP422_00425</name>
</gene>
<evidence type="ECO:0000313" key="2">
    <source>
        <dbReference type="Proteomes" id="UP001059663"/>
    </source>
</evidence>
<dbReference type="Proteomes" id="UP001059663">
    <property type="component" value="Chromosome"/>
</dbReference>
<protein>
    <submittedName>
        <fullName evidence="1">Uncharacterized protein</fullName>
    </submittedName>
</protein>
<organism evidence="1 2">
    <name type="scientific">Janibacter limosus</name>
    <dbReference type="NCBI Taxonomy" id="53458"/>
    <lineage>
        <taxon>Bacteria</taxon>
        <taxon>Bacillati</taxon>
        <taxon>Actinomycetota</taxon>
        <taxon>Actinomycetes</taxon>
        <taxon>Micrococcales</taxon>
        <taxon>Intrasporangiaceae</taxon>
        <taxon>Janibacter</taxon>
    </lineage>
</organism>
<evidence type="ECO:0000313" key="1">
    <source>
        <dbReference type="EMBL" id="UUZ44908.1"/>
    </source>
</evidence>
<sequence>MVGTPDRHGSGSRDAGEAHDGSLDLARLDPVTTDLQLTIGPPHEVQEVVFFDHEVARGIGPHTRPLTVDGQEGSGAIGA</sequence>
<dbReference type="EMBL" id="CP087977">
    <property type="protein sequence ID" value="UUZ44908.1"/>
    <property type="molecule type" value="Genomic_DNA"/>
</dbReference>
<reference evidence="1" key="1">
    <citation type="submission" date="2021-11" db="EMBL/GenBank/DDBJ databases">
        <title>Study of the species diversity of bacterial strains isolated from a unique natural object - Shulgan-Tash cave (Bashkiria).</title>
        <authorList>
            <person name="Sazanova A.L."/>
            <person name="Chirak E.R."/>
            <person name="Safronova V.I."/>
        </authorList>
    </citation>
    <scope>NUCLEOTIDE SEQUENCE</scope>
    <source>
        <strain evidence="1">P1</strain>
    </source>
</reference>